<comment type="caution">
    <text evidence="1">The sequence shown here is derived from an EMBL/GenBank/DDBJ whole genome shotgun (WGS) entry which is preliminary data.</text>
</comment>
<evidence type="ECO:0000313" key="2">
    <source>
        <dbReference type="Proteomes" id="UP000027665"/>
    </source>
</evidence>
<organism evidence="1 2">
    <name type="scientific">Synergistes jonesii</name>
    <dbReference type="NCBI Taxonomy" id="2754"/>
    <lineage>
        <taxon>Bacteria</taxon>
        <taxon>Thermotogati</taxon>
        <taxon>Synergistota</taxon>
        <taxon>Synergistia</taxon>
        <taxon>Synergistales</taxon>
        <taxon>Synergistaceae</taxon>
        <taxon>Synergistes</taxon>
    </lineage>
</organism>
<evidence type="ECO:0000313" key="1">
    <source>
        <dbReference type="EMBL" id="KEJ91693.1"/>
    </source>
</evidence>
<dbReference type="STRING" id="2754.EH55_06870"/>
<dbReference type="RefSeq" id="WP_037976966.1">
    <property type="nucleotide sequence ID" value="NZ_JAXDSK010000062.1"/>
</dbReference>
<dbReference type="AlphaFoldDB" id="A0A073IMW3"/>
<reference evidence="1 2" key="1">
    <citation type="submission" date="2014-04" db="EMBL/GenBank/DDBJ databases">
        <title>Draft Genome Sequence of Synergistes jonesii.</title>
        <authorList>
            <person name="Coil D.A."/>
            <person name="Eisen J.A."/>
            <person name="Holland-Moritz H.E."/>
        </authorList>
    </citation>
    <scope>NUCLEOTIDE SEQUENCE [LARGE SCALE GENOMIC DNA]</scope>
    <source>
        <strain evidence="1 2">78-1</strain>
    </source>
</reference>
<accession>A0A073IMW3</accession>
<name>A0A073IMW3_9BACT</name>
<dbReference type="eggNOG" id="ENOG5033DP1">
    <property type="taxonomic scope" value="Bacteria"/>
</dbReference>
<sequence>MKFIQTEYGNGAEILMFKDHYVSLSAVMDDTGITAGANGKKIVPKGTLVGGASASVFADRSQKLRVSADSGGSLSGPAVIDGLLLEDVDVTYGPKTCALLIHGFVKTDALPAAPTAAQKAAFAPDVQISFIEH</sequence>
<dbReference type="EMBL" id="JMKI01000037">
    <property type="protein sequence ID" value="KEJ91693.1"/>
    <property type="molecule type" value="Genomic_DNA"/>
</dbReference>
<protein>
    <recommendedName>
        <fullName evidence="3">Head decoration protein</fullName>
    </recommendedName>
</protein>
<evidence type="ECO:0008006" key="3">
    <source>
        <dbReference type="Google" id="ProtNLM"/>
    </source>
</evidence>
<keyword evidence="2" id="KW-1185">Reference proteome</keyword>
<proteinExistence type="predicted"/>
<dbReference type="GeneID" id="90983985"/>
<dbReference type="Proteomes" id="UP000027665">
    <property type="component" value="Unassembled WGS sequence"/>
</dbReference>
<gene>
    <name evidence="1" type="ORF">EH55_06870</name>
</gene>